<accession>K0EQB4</accession>
<gene>
    <name evidence="2" type="ORF">O3I_005980</name>
</gene>
<evidence type="ECO:0000313" key="3">
    <source>
        <dbReference type="Proteomes" id="UP000006304"/>
    </source>
</evidence>
<reference evidence="2 3" key="1">
    <citation type="journal article" date="2012" name="J. Bacteriol.">
        <title>Complete genome sequence of Nocardia brasiliensis HUJEG-1.</title>
        <authorList>
            <person name="Vera-Cabrera L."/>
            <person name="Ortiz-Lopez R."/>
            <person name="Elizondo-Gonzalez R."/>
            <person name="Perez-Maya A.A."/>
            <person name="Ocampo-Candiani J."/>
        </authorList>
    </citation>
    <scope>NUCLEOTIDE SEQUENCE [LARGE SCALE GENOMIC DNA]</scope>
    <source>
        <strain evidence="3">ATCC 700358</strain>
    </source>
</reference>
<keyword evidence="1" id="KW-0812">Transmembrane</keyword>
<evidence type="ECO:0000313" key="2">
    <source>
        <dbReference type="EMBL" id="AFT99158.1"/>
    </source>
</evidence>
<name>K0EQB4_NOCB7</name>
<feature type="transmembrane region" description="Helical" evidence="1">
    <location>
        <begin position="80"/>
        <end position="103"/>
    </location>
</feature>
<dbReference type="Proteomes" id="UP000006304">
    <property type="component" value="Chromosome"/>
</dbReference>
<dbReference type="STRING" id="1133849.O3I_005980"/>
<dbReference type="RefSeq" id="WP_014982014.1">
    <property type="nucleotide sequence ID" value="NC_018681.1"/>
</dbReference>
<keyword evidence="1" id="KW-1133">Transmembrane helix</keyword>
<sequence length="107" mass="11155">MRVPGGGRLFGVSGDRLQGNGPWSRCTGGTLPVGSECAGECRTYVDAGTGLMAYSTLAVQLAVLVLMVRSLSRRHIVLMWPLVSILVLVAVGIVSFLLVAHGLDSSG</sequence>
<dbReference type="KEGG" id="nbr:O3I_005980"/>
<evidence type="ECO:0000256" key="1">
    <source>
        <dbReference type="SAM" id="Phobius"/>
    </source>
</evidence>
<proteinExistence type="predicted"/>
<dbReference type="EMBL" id="CP003876">
    <property type="protein sequence ID" value="AFT99158.1"/>
    <property type="molecule type" value="Genomic_DNA"/>
</dbReference>
<keyword evidence="1" id="KW-0472">Membrane</keyword>
<organism evidence="2 3">
    <name type="scientific">Nocardia brasiliensis (strain ATCC 700358 / HUJEG-1)</name>
    <dbReference type="NCBI Taxonomy" id="1133849"/>
    <lineage>
        <taxon>Bacteria</taxon>
        <taxon>Bacillati</taxon>
        <taxon>Actinomycetota</taxon>
        <taxon>Actinomycetes</taxon>
        <taxon>Mycobacteriales</taxon>
        <taxon>Nocardiaceae</taxon>
        <taxon>Nocardia</taxon>
    </lineage>
</organism>
<dbReference type="AlphaFoldDB" id="K0EQB4"/>
<dbReference type="HOGENOM" id="CLU_2207265_0_0_11"/>
<keyword evidence="3" id="KW-1185">Reference proteome</keyword>
<feature type="transmembrane region" description="Helical" evidence="1">
    <location>
        <begin position="51"/>
        <end position="68"/>
    </location>
</feature>
<protein>
    <submittedName>
        <fullName evidence="2">Uncharacterized protein</fullName>
    </submittedName>
</protein>